<evidence type="ECO:0000256" key="9">
    <source>
        <dbReference type="NCBIfam" id="TIGR00440"/>
    </source>
</evidence>
<dbReference type="InterPro" id="IPR049437">
    <property type="entry name" value="tRNA-synt_1c_C2"/>
</dbReference>
<keyword evidence="14" id="KW-1185">Reference proteome</keyword>
<evidence type="ECO:0000256" key="5">
    <source>
        <dbReference type="ARBA" id="ARBA00022840"/>
    </source>
</evidence>
<evidence type="ECO:0000256" key="8">
    <source>
        <dbReference type="ARBA" id="ARBA00048270"/>
    </source>
</evidence>
<dbReference type="InterPro" id="IPR023168">
    <property type="entry name" value="GatB_Yqey_C_2"/>
</dbReference>
<evidence type="ECO:0000256" key="4">
    <source>
        <dbReference type="ARBA" id="ARBA00022741"/>
    </source>
</evidence>
<protein>
    <recommendedName>
        <fullName evidence="1 9">Glutamine--tRNA ligase</fullName>
        <ecNumber evidence="1 9">6.1.1.18</ecNumber>
    </recommendedName>
</protein>
<evidence type="ECO:0000256" key="2">
    <source>
        <dbReference type="ARBA" id="ARBA00022490"/>
    </source>
</evidence>
<dbReference type="Gene3D" id="3.40.50.620">
    <property type="entry name" value="HUPs"/>
    <property type="match status" value="1"/>
</dbReference>
<name>A0ABP9XFV5_9DEIO</name>
<evidence type="ECO:0000256" key="3">
    <source>
        <dbReference type="ARBA" id="ARBA00022598"/>
    </source>
</evidence>
<dbReference type="Pfam" id="PF20974">
    <property type="entry name" value="tRNA-synt_1c_C2"/>
    <property type="match status" value="1"/>
</dbReference>
<keyword evidence="6 10" id="KW-0648">Protein biosynthesis</keyword>
<reference evidence="13 14" key="1">
    <citation type="submission" date="2024-02" db="EMBL/GenBank/DDBJ databases">
        <title>Deinococcus aluminii NBRC 112889.</title>
        <authorList>
            <person name="Ichikawa N."/>
            <person name="Katano-Makiyama Y."/>
            <person name="Hidaka K."/>
        </authorList>
    </citation>
    <scope>NUCLEOTIDE SEQUENCE [LARGE SCALE GENOMIC DNA]</scope>
    <source>
        <strain evidence="13 14">NBRC 112889</strain>
    </source>
</reference>
<dbReference type="InterPro" id="IPR014729">
    <property type="entry name" value="Rossmann-like_a/b/a_fold"/>
</dbReference>
<dbReference type="InterPro" id="IPR050132">
    <property type="entry name" value="Gln/Glu-tRNA_Ligase"/>
</dbReference>
<evidence type="ECO:0000259" key="12">
    <source>
        <dbReference type="SMART" id="SM00845"/>
    </source>
</evidence>
<dbReference type="PANTHER" id="PTHR43097:SF5">
    <property type="entry name" value="GLUTAMATE--TRNA LIGASE"/>
    <property type="match status" value="1"/>
</dbReference>
<dbReference type="InterPro" id="IPR011035">
    <property type="entry name" value="Ribosomal_bL25/Gln-tRNA_synth"/>
</dbReference>
<dbReference type="PRINTS" id="PR00987">
    <property type="entry name" value="TRNASYNTHGLU"/>
</dbReference>
<dbReference type="InterPro" id="IPR004514">
    <property type="entry name" value="Gln-tRNA-synth"/>
</dbReference>
<dbReference type="Pfam" id="PF00749">
    <property type="entry name" value="tRNA-synt_1c"/>
    <property type="match status" value="1"/>
</dbReference>
<keyword evidence="5 10" id="KW-0067">ATP-binding</keyword>
<keyword evidence="7 10" id="KW-0030">Aminoacyl-tRNA synthetase</keyword>
<feature type="compositionally biased region" description="Polar residues" evidence="11">
    <location>
        <begin position="1"/>
        <end position="11"/>
    </location>
</feature>
<dbReference type="SUPFAM" id="SSF50715">
    <property type="entry name" value="Ribosomal protein L25-like"/>
    <property type="match status" value="1"/>
</dbReference>
<feature type="compositionally biased region" description="Basic and acidic residues" evidence="11">
    <location>
        <begin position="606"/>
        <end position="626"/>
    </location>
</feature>
<feature type="region of interest" description="Disordered" evidence="11">
    <location>
        <begin position="606"/>
        <end position="644"/>
    </location>
</feature>
<evidence type="ECO:0000313" key="14">
    <source>
        <dbReference type="Proteomes" id="UP001404956"/>
    </source>
</evidence>
<dbReference type="Proteomes" id="UP001404956">
    <property type="component" value="Unassembled WGS sequence"/>
</dbReference>
<keyword evidence="3 10" id="KW-0436">Ligase</keyword>
<dbReference type="InterPro" id="IPR001412">
    <property type="entry name" value="aa-tRNA-synth_I_CS"/>
</dbReference>
<sequence length="816" mass="90270">MTAPDSPSHTAPSSTGGGTETSPGPRVAPNFITEIVERDLSSGKYPQVVTRFPPEPNGYLHLGHTFASFLDFQTAVQYRGRYHLRLDDTNPEGESMEFAQGIQDDLAWLGWDWDGNLFYASDNFERYYEYAERLIELGKAYVDSVSGEEMARLRGDATTPGTPSPYRDRSVEENLDLFRRMRAGEFGDGAHVLRAKIDLASPNMKLRDPVLYRILRAAHYRAGDQWCIYPMYDFQHPLQDALEGVTHSMCSLEFVDNRAIYDWLMETLNFTPRPHQYEFGRRSLEYTVVSKRKLRKLVKEGVVSGWDDPRMPTLRAQRRLGVTPEAILAFAAQIGVSRTNRTVDISVYENAVRNDLNWRAPRVMAVLDPVRVVIGNLPAGETRTFSLPYWPHDVIRESPDGLVALPTGERVPPEQAVRDVPLTRELYIEREDFSLDPPRGYKRLTRGGNVRLRGVGILRADEVETDEAGNVTTIHATLLGEDAKAAGVIHWVSAESALPAEFRLYDRLFRVPNPEGDNPDDIAPDFDPERMGHENEAAPVDTGFLRYLNPHSLRVTHGFVEPSVASDPAGTRYQFERQGYFWRDPKDSREDALVFGRIITLKDTWAKETQKAEGREPRAEKPKPRAEAPQATSHKPQAAPLTPEQEAEVARLTAQGIAEGDARTLARDEVLGAFFAGARAGEHAAQVAAWTVNDLAPGLRSGVSRVSAADLPALAALLAGGQISTRIARDVLARAAESGEAPAAIVEREGLRVVTDTGAIEAAIREVMAANPDKVEAYRGGKTGLLGFFTGQVMRATGGKADPKVVAERLGVALKG</sequence>
<dbReference type="Pfam" id="PF03950">
    <property type="entry name" value="tRNA-synt_1c_C"/>
    <property type="match status" value="2"/>
</dbReference>
<dbReference type="GO" id="GO:0016874">
    <property type="term" value="F:ligase activity"/>
    <property type="evidence" value="ECO:0007669"/>
    <property type="project" value="UniProtKB-KW"/>
</dbReference>
<comment type="catalytic activity">
    <reaction evidence="8">
        <text>tRNA(Gln) + L-glutamine + ATP = L-glutaminyl-tRNA(Gln) + AMP + diphosphate</text>
        <dbReference type="Rhea" id="RHEA:20121"/>
        <dbReference type="Rhea" id="RHEA-COMP:9662"/>
        <dbReference type="Rhea" id="RHEA-COMP:9681"/>
        <dbReference type="ChEBI" id="CHEBI:30616"/>
        <dbReference type="ChEBI" id="CHEBI:33019"/>
        <dbReference type="ChEBI" id="CHEBI:58359"/>
        <dbReference type="ChEBI" id="CHEBI:78442"/>
        <dbReference type="ChEBI" id="CHEBI:78521"/>
        <dbReference type="ChEBI" id="CHEBI:456215"/>
        <dbReference type="EC" id="6.1.1.18"/>
    </reaction>
</comment>
<gene>
    <name evidence="13" type="primary">glnS</name>
    <name evidence="13" type="ORF">Dalu01_01918</name>
</gene>
<dbReference type="InterPro" id="IPR000924">
    <property type="entry name" value="Glu/Gln-tRNA-synth"/>
</dbReference>
<evidence type="ECO:0000313" key="13">
    <source>
        <dbReference type="EMBL" id="GAA5533513.1"/>
    </source>
</evidence>
<evidence type="ECO:0000256" key="1">
    <source>
        <dbReference type="ARBA" id="ARBA00012836"/>
    </source>
</evidence>
<accession>A0ABP9XFV5</accession>
<dbReference type="RefSeq" id="WP_345453910.1">
    <property type="nucleotide sequence ID" value="NZ_BAABRV010000004.1"/>
</dbReference>
<dbReference type="SUPFAM" id="SSF89095">
    <property type="entry name" value="GatB/YqeY motif"/>
    <property type="match status" value="2"/>
</dbReference>
<comment type="caution">
    <text evidence="13">The sequence shown here is derived from an EMBL/GenBank/DDBJ whole genome shotgun (WGS) entry which is preliminary data.</text>
</comment>
<dbReference type="InterPro" id="IPR020056">
    <property type="entry name" value="Rbsml_bL25/Gln-tRNA_synth_N"/>
</dbReference>
<dbReference type="Gene3D" id="1.10.10.410">
    <property type="match status" value="1"/>
</dbReference>
<dbReference type="NCBIfam" id="NF011291">
    <property type="entry name" value="PRK14703.1"/>
    <property type="match status" value="1"/>
</dbReference>
<dbReference type="SUPFAM" id="SSF52374">
    <property type="entry name" value="Nucleotidylyl transferase"/>
    <property type="match status" value="1"/>
</dbReference>
<organism evidence="13 14">
    <name type="scientific">Deinococcus aluminii</name>
    <dbReference type="NCBI Taxonomy" id="1656885"/>
    <lineage>
        <taxon>Bacteria</taxon>
        <taxon>Thermotogati</taxon>
        <taxon>Deinococcota</taxon>
        <taxon>Deinococci</taxon>
        <taxon>Deinococcales</taxon>
        <taxon>Deinococcaceae</taxon>
        <taxon>Deinococcus</taxon>
    </lineage>
</organism>
<dbReference type="SMART" id="SM00845">
    <property type="entry name" value="GatB_Yqey"/>
    <property type="match status" value="1"/>
</dbReference>
<feature type="domain" description="Asn/Gln amidotransferase" evidence="12">
    <location>
        <begin position="673"/>
        <end position="814"/>
    </location>
</feature>
<keyword evidence="2" id="KW-0963">Cytoplasm</keyword>
<dbReference type="InterPro" id="IPR020058">
    <property type="entry name" value="Glu/Gln-tRNA-synth_Ib_cat-dom"/>
</dbReference>
<evidence type="ECO:0000256" key="10">
    <source>
        <dbReference type="RuleBase" id="RU363037"/>
    </source>
</evidence>
<evidence type="ECO:0000256" key="11">
    <source>
        <dbReference type="SAM" id="MobiDB-lite"/>
    </source>
</evidence>
<proteinExistence type="inferred from homology"/>
<dbReference type="PANTHER" id="PTHR43097">
    <property type="entry name" value="GLUTAMINE-TRNA LIGASE"/>
    <property type="match status" value="1"/>
</dbReference>
<dbReference type="Gene3D" id="2.40.240.10">
    <property type="entry name" value="Ribosomal Protein L25, Chain P"/>
    <property type="match status" value="2"/>
</dbReference>
<dbReference type="InterPro" id="IPR018027">
    <property type="entry name" value="Asn/Gln_amidotransferase"/>
</dbReference>
<dbReference type="EMBL" id="BAABRV010000004">
    <property type="protein sequence ID" value="GAA5533513.1"/>
    <property type="molecule type" value="Genomic_DNA"/>
</dbReference>
<dbReference type="InterPro" id="IPR020059">
    <property type="entry name" value="Glu/Gln-tRNA-synth_Ib_codon-bd"/>
</dbReference>
<dbReference type="Pfam" id="PF02637">
    <property type="entry name" value="GatB_Yqey"/>
    <property type="match status" value="1"/>
</dbReference>
<keyword evidence="4 10" id="KW-0547">Nucleotide-binding</keyword>
<comment type="similarity">
    <text evidence="10">Belongs to the class-I aminoacyl-tRNA synthetase family.</text>
</comment>
<evidence type="ECO:0000256" key="6">
    <source>
        <dbReference type="ARBA" id="ARBA00022917"/>
    </source>
</evidence>
<dbReference type="InterPro" id="IPR003789">
    <property type="entry name" value="Asn/Gln_tRNA_amidoTrase-B-like"/>
</dbReference>
<dbReference type="NCBIfam" id="TIGR00440">
    <property type="entry name" value="glnS"/>
    <property type="match status" value="1"/>
</dbReference>
<dbReference type="EC" id="6.1.1.18" evidence="1 9"/>
<feature type="region of interest" description="Disordered" evidence="11">
    <location>
        <begin position="1"/>
        <end position="27"/>
    </location>
</feature>
<dbReference type="PROSITE" id="PS00178">
    <property type="entry name" value="AA_TRNA_LIGASE_I"/>
    <property type="match status" value="1"/>
</dbReference>
<evidence type="ECO:0000256" key="7">
    <source>
        <dbReference type="ARBA" id="ARBA00023146"/>
    </source>
</evidence>